<sequence length="100" mass="10552">MAEGDLRRLRPILMTVLATVFALTPTALGITRHGGFISRPLAVVVIGGLVSSTVLTLVLIPVLYPMAESRRGAGPHLQRSVIDHDAGSNSSPDGRLSLLN</sequence>
<evidence type="ECO:0000256" key="1">
    <source>
        <dbReference type="SAM" id="MobiDB-lite"/>
    </source>
</evidence>
<dbReference type="Proteomes" id="UP001501074">
    <property type="component" value="Unassembled WGS sequence"/>
</dbReference>
<reference evidence="4" key="1">
    <citation type="journal article" date="2019" name="Int. J. Syst. Evol. Microbiol.">
        <title>The Global Catalogue of Microorganisms (GCM) 10K type strain sequencing project: providing services to taxonomists for standard genome sequencing and annotation.</title>
        <authorList>
            <consortium name="The Broad Institute Genomics Platform"/>
            <consortium name="The Broad Institute Genome Sequencing Center for Infectious Disease"/>
            <person name="Wu L."/>
            <person name="Ma J."/>
        </authorList>
    </citation>
    <scope>NUCLEOTIDE SEQUENCE [LARGE SCALE GENOMIC DNA]</scope>
    <source>
        <strain evidence="4">JCM 16902</strain>
    </source>
</reference>
<dbReference type="Pfam" id="PF00873">
    <property type="entry name" value="ACR_tran"/>
    <property type="match status" value="1"/>
</dbReference>
<keyword evidence="2" id="KW-1133">Transmembrane helix</keyword>
<keyword evidence="4" id="KW-1185">Reference proteome</keyword>
<name>A0ABP7ARD1_9ACTN</name>
<dbReference type="PANTHER" id="PTHR32063">
    <property type="match status" value="1"/>
</dbReference>
<accession>A0ABP7ARD1</accession>
<organism evidence="3 4">
    <name type="scientific">Kineosporia mesophila</name>
    <dbReference type="NCBI Taxonomy" id="566012"/>
    <lineage>
        <taxon>Bacteria</taxon>
        <taxon>Bacillati</taxon>
        <taxon>Actinomycetota</taxon>
        <taxon>Actinomycetes</taxon>
        <taxon>Kineosporiales</taxon>
        <taxon>Kineosporiaceae</taxon>
        <taxon>Kineosporia</taxon>
    </lineage>
</organism>
<feature type="transmembrane region" description="Helical" evidence="2">
    <location>
        <begin position="42"/>
        <end position="64"/>
    </location>
</feature>
<proteinExistence type="predicted"/>
<feature type="transmembrane region" description="Helical" evidence="2">
    <location>
        <begin position="12"/>
        <end position="30"/>
    </location>
</feature>
<dbReference type="EMBL" id="BAAAZO010000012">
    <property type="protein sequence ID" value="GAA3638317.1"/>
    <property type="molecule type" value="Genomic_DNA"/>
</dbReference>
<gene>
    <name evidence="3" type="ORF">GCM10022223_66640</name>
</gene>
<dbReference type="InterPro" id="IPR001036">
    <property type="entry name" value="Acrflvin-R"/>
</dbReference>
<protein>
    <submittedName>
        <fullName evidence="3">Uncharacterized protein</fullName>
    </submittedName>
</protein>
<evidence type="ECO:0000313" key="3">
    <source>
        <dbReference type="EMBL" id="GAA3638317.1"/>
    </source>
</evidence>
<feature type="region of interest" description="Disordered" evidence="1">
    <location>
        <begin position="75"/>
        <end position="100"/>
    </location>
</feature>
<evidence type="ECO:0000256" key="2">
    <source>
        <dbReference type="SAM" id="Phobius"/>
    </source>
</evidence>
<keyword evidence="2" id="KW-0812">Transmembrane</keyword>
<comment type="caution">
    <text evidence="3">The sequence shown here is derived from an EMBL/GenBank/DDBJ whole genome shotgun (WGS) entry which is preliminary data.</text>
</comment>
<dbReference type="SUPFAM" id="SSF82866">
    <property type="entry name" value="Multidrug efflux transporter AcrB transmembrane domain"/>
    <property type="match status" value="1"/>
</dbReference>
<keyword evidence="2" id="KW-0472">Membrane</keyword>
<evidence type="ECO:0000313" key="4">
    <source>
        <dbReference type="Proteomes" id="UP001501074"/>
    </source>
</evidence>
<dbReference type="PANTHER" id="PTHR32063:SF0">
    <property type="entry name" value="SWARMING MOTILITY PROTEIN SWRC"/>
    <property type="match status" value="1"/>
</dbReference>
<dbReference type="Gene3D" id="1.20.1640.10">
    <property type="entry name" value="Multidrug efflux transporter AcrB transmembrane domain"/>
    <property type="match status" value="1"/>
</dbReference>